<gene>
    <name evidence="1" type="ORF">JQX08_03690</name>
</gene>
<accession>A0ABS2I9I7</accession>
<dbReference type="Proteomes" id="UP000717995">
    <property type="component" value="Unassembled WGS sequence"/>
</dbReference>
<keyword evidence="2" id="KW-1185">Reference proteome</keyword>
<name>A0ABS2I9I7_9GAMM</name>
<sequence length="165" mass="18555">MSGLLRNLLAFVLGLLRYGSQTADQAVLTRFWVTPFDAGIRVLKSDKYLQFAETAQIDYLLKVGQFFAVLRSGAGFVNVAQQVRFLRPVPLFSRVRVETRLLYADAKCAYFAHTLQVRGSTAAEVLVKMKFKHGARTLAPTTFLDVAFAEMPPQVRNWEPALQAR</sequence>
<dbReference type="Pfam" id="PF13279">
    <property type="entry name" value="4HBT_2"/>
    <property type="match status" value="1"/>
</dbReference>
<dbReference type="Gene3D" id="3.10.129.10">
    <property type="entry name" value="Hotdog Thioesterase"/>
    <property type="match status" value="1"/>
</dbReference>
<dbReference type="EMBL" id="JAFEUP010000001">
    <property type="protein sequence ID" value="MBM7059796.1"/>
    <property type="molecule type" value="Genomic_DNA"/>
</dbReference>
<evidence type="ECO:0000313" key="2">
    <source>
        <dbReference type="Proteomes" id="UP000717995"/>
    </source>
</evidence>
<dbReference type="RefSeq" id="WP_204914801.1">
    <property type="nucleotide sequence ID" value="NZ_JAFEUP010000001.1"/>
</dbReference>
<organism evidence="1 2">
    <name type="scientific">Zestomonas insulae</name>
    <dbReference type="NCBI Taxonomy" id="2809017"/>
    <lineage>
        <taxon>Bacteria</taxon>
        <taxon>Pseudomonadati</taxon>
        <taxon>Pseudomonadota</taxon>
        <taxon>Gammaproteobacteria</taxon>
        <taxon>Pseudomonadales</taxon>
        <taxon>Pseudomonadaceae</taxon>
        <taxon>Zestomonas</taxon>
    </lineage>
</organism>
<proteinExistence type="predicted"/>
<comment type="caution">
    <text evidence="1">The sequence shown here is derived from an EMBL/GenBank/DDBJ whole genome shotgun (WGS) entry which is preliminary data.</text>
</comment>
<evidence type="ECO:0000313" key="1">
    <source>
        <dbReference type="EMBL" id="MBM7059796.1"/>
    </source>
</evidence>
<dbReference type="SUPFAM" id="SSF54637">
    <property type="entry name" value="Thioesterase/thiol ester dehydrase-isomerase"/>
    <property type="match status" value="1"/>
</dbReference>
<protein>
    <submittedName>
        <fullName evidence="1">Thioesterase family protein</fullName>
    </submittedName>
</protein>
<dbReference type="InterPro" id="IPR029069">
    <property type="entry name" value="HotDog_dom_sf"/>
</dbReference>
<reference evidence="1 2" key="1">
    <citation type="submission" date="2021-02" db="EMBL/GenBank/DDBJ databases">
        <authorList>
            <person name="Lee D.-H."/>
        </authorList>
    </citation>
    <scope>NUCLEOTIDE SEQUENCE [LARGE SCALE GENOMIC DNA]</scope>
    <source>
        <strain evidence="1 2">UL073</strain>
    </source>
</reference>